<name>A0A3M7PAE1_BRAPC</name>
<accession>A0A3M7PAE1</accession>
<gene>
    <name evidence="1" type="ORF">BpHYR1_048247</name>
</gene>
<sequence>MDAEIIKFDQEGKQIILNYHRYQKNENKSDSNQIEHYHSQMSQCEVDCLVQLKILMQLVSVDHNIRLEEAHNRYYQLLTERFSALALVPLKDVKAGRDIILDNIPIPLDEDILKFINYFVKNWVKGKYGSAWNHFDNSGPRTNNHHESYHSKLSSLPSKTNNVLTFINMIKKSATQVYNDISVLERNPIEPPRQLSKNKNKDKIFILLQEQYNENELTFAQYFDKLTSHIIDPYGINTFKYSEDHENEEKIDKVGQKRRRKIVFVCPFENENFLERVDFSNLVIKQTADYSSLFTKE</sequence>
<evidence type="ECO:0000313" key="1">
    <source>
        <dbReference type="EMBL" id="RMZ95949.1"/>
    </source>
</evidence>
<keyword evidence="2" id="KW-1185">Reference proteome</keyword>
<dbReference type="AlphaFoldDB" id="A0A3M7PAE1"/>
<comment type="caution">
    <text evidence="1">The sequence shown here is derived from an EMBL/GenBank/DDBJ whole genome shotgun (WGS) entry which is preliminary data.</text>
</comment>
<protein>
    <submittedName>
        <fullName evidence="1">Uncharacterized protein</fullName>
    </submittedName>
</protein>
<evidence type="ECO:0000313" key="2">
    <source>
        <dbReference type="Proteomes" id="UP000276133"/>
    </source>
</evidence>
<dbReference type="EMBL" id="REGN01012318">
    <property type="protein sequence ID" value="RMZ95949.1"/>
    <property type="molecule type" value="Genomic_DNA"/>
</dbReference>
<reference evidence="1 2" key="1">
    <citation type="journal article" date="2018" name="Sci. Rep.">
        <title>Genomic signatures of local adaptation to the degree of environmental predictability in rotifers.</title>
        <authorList>
            <person name="Franch-Gras L."/>
            <person name="Hahn C."/>
            <person name="Garcia-Roger E.M."/>
            <person name="Carmona M.J."/>
            <person name="Serra M."/>
            <person name="Gomez A."/>
        </authorList>
    </citation>
    <scope>NUCLEOTIDE SEQUENCE [LARGE SCALE GENOMIC DNA]</scope>
    <source>
        <strain evidence="1">HYR1</strain>
    </source>
</reference>
<organism evidence="1 2">
    <name type="scientific">Brachionus plicatilis</name>
    <name type="common">Marine rotifer</name>
    <name type="synonym">Brachionus muelleri</name>
    <dbReference type="NCBI Taxonomy" id="10195"/>
    <lineage>
        <taxon>Eukaryota</taxon>
        <taxon>Metazoa</taxon>
        <taxon>Spiralia</taxon>
        <taxon>Gnathifera</taxon>
        <taxon>Rotifera</taxon>
        <taxon>Eurotatoria</taxon>
        <taxon>Monogononta</taxon>
        <taxon>Pseudotrocha</taxon>
        <taxon>Ploima</taxon>
        <taxon>Brachionidae</taxon>
        <taxon>Brachionus</taxon>
    </lineage>
</organism>
<proteinExistence type="predicted"/>
<dbReference type="Proteomes" id="UP000276133">
    <property type="component" value="Unassembled WGS sequence"/>
</dbReference>